<dbReference type="STRING" id="78345.BMERY_1725"/>
<dbReference type="Proteomes" id="UP000029060">
    <property type="component" value="Unassembled WGS sequence"/>
</dbReference>
<dbReference type="EMBL" id="JGZC01000008">
    <property type="protein sequence ID" value="KFI69636.1"/>
    <property type="molecule type" value="Genomic_DNA"/>
</dbReference>
<dbReference type="PANTHER" id="PTHR42811">
    <property type="entry name" value="SERINE ACETYLTRANSFERASE"/>
    <property type="match status" value="1"/>
</dbReference>
<name>A0A087BF36_9BIFI</name>
<protein>
    <submittedName>
        <fullName evidence="1">Acetyltransferase</fullName>
    </submittedName>
</protein>
<dbReference type="SUPFAM" id="SSF51161">
    <property type="entry name" value="Trimeric LpxA-like enzymes"/>
    <property type="match status" value="1"/>
</dbReference>
<dbReference type="GO" id="GO:0016740">
    <property type="term" value="F:transferase activity"/>
    <property type="evidence" value="ECO:0007669"/>
    <property type="project" value="UniProtKB-KW"/>
</dbReference>
<proteinExistence type="predicted"/>
<dbReference type="AlphaFoldDB" id="A0A087BF36"/>
<evidence type="ECO:0000313" key="2">
    <source>
        <dbReference type="Proteomes" id="UP000029060"/>
    </source>
</evidence>
<keyword evidence="2" id="KW-1185">Reference proteome</keyword>
<sequence length="191" mass="21382">MITTKTELRRVLDQEKPLYIPTDCGDRWYAYLINKPCVKIWHWQKLLRKSEYWFNNRHRSPLHYLRFLWIYRRKNNAGRRLGIEISENTFDVGLKIHHEGNIVVNGNATVGRNCILHGTNCIGNRGVGEGTFDTPVIGDNVDFGVGACAIGGITIASDTIVGAGAVVVKSSLEPGVTLIGVPARPVRRTEQ</sequence>
<accession>A0A087BF36</accession>
<keyword evidence="1" id="KW-0808">Transferase</keyword>
<dbReference type="Gene3D" id="2.160.10.10">
    <property type="entry name" value="Hexapeptide repeat proteins"/>
    <property type="match status" value="1"/>
</dbReference>
<dbReference type="RefSeq" id="WP_033523313.1">
    <property type="nucleotide sequence ID" value="NZ_JGZC01000008.1"/>
</dbReference>
<dbReference type="OrthoDB" id="2643438at2"/>
<dbReference type="eggNOG" id="COG1045">
    <property type="taxonomic scope" value="Bacteria"/>
</dbReference>
<evidence type="ECO:0000313" key="1">
    <source>
        <dbReference type="EMBL" id="KFI69636.1"/>
    </source>
</evidence>
<gene>
    <name evidence="1" type="ORF">BMERY_1725</name>
</gene>
<reference evidence="1 2" key="1">
    <citation type="submission" date="2014-03" db="EMBL/GenBank/DDBJ databases">
        <title>Genomics of Bifidobacteria.</title>
        <authorList>
            <person name="Ventura M."/>
            <person name="Milani C."/>
            <person name="Lugli G.A."/>
        </authorList>
    </citation>
    <scope>NUCLEOTIDE SEQUENCE [LARGE SCALE GENOMIC DNA]</scope>
    <source>
        <strain evidence="1 2">LMG 11341</strain>
    </source>
</reference>
<comment type="caution">
    <text evidence="1">The sequence shown here is derived from an EMBL/GenBank/DDBJ whole genome shotgun (WGS) entry which is preliminary data.</text>
</comment>
<organism evidence="1 2">
    <name type="scientific">Bifidobacterium merycicum</name>
    <dbReference type="NCBI Taxonomy" id="78345"/>
    <lineage>
        <taxon>Bacteria</taxon>
        <taxon>Bacillati</taxon>
        <taxon>Actinomycetota</taxon>
        <taxon>Actinomycetes</taxon>
        <taxon>Bifidobacteriales</taxon>
        <taxon>Bifidobacteriaceae</taxon>
        <taxon>Bifidobacterium</taxon>
    </lineage>
</organism>
<dbReference type="InterPro" id="IPR011004">
    <property type="entry name" value="Trimer_LpxA-like_sf"/>
</dbReference>